<feature type="domain" description="TPM" evidence="2">
    <location>
        <begin position="42"/>
        <end position="102"/>
    </location>
</feature>
<dbReference type="InterPro" id="IPR007621">
    <property type="entry name" value="TPM_dom"/>
</dbReference>
<feature type="region of interest" description="Disordered" evidence="1">
    <location>
        <begin position="1"/>
        <end position="21"/>
    </location>
</feature>
<reference evidence="4" key="1">
    <citation type="journal article" date="2019" name="Int. J. Syst. Evol. Microbiol.">
        <title>The Global Catalogue of Microorganisms (GCM) 10K type strain sequencing project: providing services to taxonomists for standard genome sequencing and annotation.</title>
        <authorList>
            <consortium name="The Broad Institute Genomics Platform"/>
            <consortium name="The Broad Institute Genome Sequencing Center for Infectious Disease"/>
            <person name="Wu L."/>
            <person name="Ma J."/>
        </authorList>
    </citation>
    <scope>NUCLEOTIDE SEQUENCE [LARGE SCALE GENOMIC DNA]</scope>
    <source>
        <strain evidence="4">JCM 17630</strain>
    </source>
</reference>
<evidence type="ECO:0000313" key="4">
    <source>
        <dbReference type="Proteomes" id="UP001501496"/>
    </source>
</evidence>
<comment type="caution">
    <text evidence="3">The sequence shown here is derived from an EMBL/GenBank/DDBJ whole genome shotgun (WGS) entry which is preliminary data.</text>
</comment>
<dbReference type="EMBL" id="BAABCA010000001">
    <property type="protein sequence ID" value="GAA4232562.1"/>
    <property type="molecule type" value="Genomic_DNA"/>
</dbReference>
<evidence type="ECO:0000259" key="2">
    <source>
        <dbReference type="Pfam" id="PF04536"/>
    </source>
</evidence>
<keyword evidence="4" id="KW-1185">Reference proteome</keyword>
<dbReference type="Pfam" id="PF04536">
    <property type="entry name" value="TPM_phosphatase"/>
    <property type="match status" value="1"/>
</dbReference>
<gene>
    <name evidence="3" type="ORF">GCM10022291_07650</name>
</gene>
<accession>A0ABP8C2X3</accession>
<dbReference type="Gene3D" id="3.10.310.50">
    <property type="match status" value="1"/>
</dbReference>
<sequence>MTIYSCKTKQNEKTEPNTNPPKVEFSEYDLGKSDLPKLKREVNDFEFIFTLEQLEKLTLIIRDFEKNSSNQIAIVSIDSIRNYTDFDKFAVDLSNYNGIGLKVSRPEIWLQVKIEFTLIIYIPYLVFYNLKISVILFHCIN</sequence>
<evidence type="ECO:0000313" key="3">
    <source>
        <dbReference type="EMBL" id="GAA4232562.1"/>
    </source>
</evidence>
<protein>
    <recommendedName>
        <fullName evidence="2">TPM domain-containing protein</fullName>
    </recommendedName>
</protein>
<proteinExistence type="predicted"/>
<name>A0ABP8C2X3_9FLAO</name>
<evidence type="ECO:0000256" key="1">
    <source>
        <dbReference type="SAM" id="MobiDB-lite"/>
    </source>
</evidence>
<dbReference type="Proteomes" id="UP001501496">
    <property type="component" value="Unassembled WGS sequence"/>
</dbReference>
<organism evidence="3 4">
    <name type="scientific">Postechiella marina</name>
    <dbReference type="NCBI Taxonomy" id="943941"/>
    <lineage>
        <taxon>Bacteria</taxon>
        <taxon>Pseudomonadati</taxon>
        <taxon>Bacteroidota</taxon>
        <taxon>Flavobacteriia</taxon>
        <taxon>Flavobacteriales</taxon>
        <taxon>Flavobacteriaceae</taxon>
        <taxon>Postechiella</taxon>
    </lineage>
</organism>